<dbReference type="EMBL" id="JACASE010000010">
    <property type="protein sequence ID" value="KAF6431713.1"/>
    <property type="molecule type" value="Genomic_DNA"/>
</dbReference>
<accession>A0A7J8E8J2</accession>
<dbReference type="Pfam" id="PF00429">
    <property type="entry name" value="TLV_coat"/>
    <property type="match status" value="1"/>
</dbReference>
<feature type="transmembrane region" description="Helical" evidence="1">
    <location>
        <begin position="197"/>
        <end position="219"/>
    </location>
</feature>
<dbReference type="InterPro" id="IPR018154">
    <property type="entry name" value="TLV/ENV_coat_polyprotein"/>
</dbReference>
<name>A0A7J8E8J2_ROUAE</name>
<dbReference type="AlphaFoldDB" id="A0A7J8E8J2"/>
<evidence type="ECO:0008006" key="4">
    <source>
        <dbReference type="Google" id="ProtNLM"/>
    </source>
</evidence>
<proteinExistence type="predicted"/>
<protein>
    <recommendedName>
        <fullName evidence="4">Envelope glycoprotein</fullName>
    </recommendedName>
</protein>
<gene>
    <name evidence="2" type="ORF">HJG63_008193</name>
</gene>
<organism evidence="2 3">
    <name type="scientific">Rousettus aegyptiacus</name>
    <name type="common">Egyptian fruit bat</name>
    <name type="synonym">Pteropus aegyptiacus</name>
    <dbReference type="NCBI Taxonomy" id="9407"/>
    <lineage>
        <taxon>Eukaryota</taxon>
        <taxon>Metazoa</taxon>
        <taxon>Chordata</taxon>
        <taxon>Craniata</taxon>
        <taxon>Vertebrata</taxon>
        <taxon>Euteleostomi</taxon>
        <taxon>Mammalia</taxon>
        <taxon>Eutheria</taxon>
        <taxon>Laurasiatheria</taxon>
        <taxon>Chiroptera</taxon>
        <taxon>Yinpterochiroptera</taxon>
        <taxon>Pteropodoidea</taxon>
        <taxon>Pteropodidae</taxon>
        <taxon>Rousettinae</taxon>
        <taxon>Rousettus</taxon>
    </lineage>
</organism>
<evidence type="ECO:0000313" key="3">
    <source>
        <dbReference type="Proteomes" id="UP000593571"/>
    </source>
</evidence>
<keyword evidence="1" id="KW-0472">Membrane</keyword>
<keyword evidence="1" id="KW-1133">Transmembrane helix</keyword>
<dbReference type="PANTHER" id="PTHR10424">
    <property type="entry name" value="VIRAL ENVELOPE PROTEIN"/>
    <property type="match status" value="1"/>
</dbReference>
<keyword evidence="1" id="KW-0812">Transmembrane</keyword>
<dbReference type="CDD" id="cd09851">
    <property type="entry name" value="HTLV-1-like_HR1-HR2"/>
    <property type="match status" value="1"/>
</dbReference>
<reference evidence="2 3" key="1">
    <citation type="journal article" date="2020" name="Nature">
        <title>Six reference-quality genomes reveal evolution of bat adaptations.</title>
        <authorList>
            <person name="Jebb D."/>
            <person name="Huang Z."/>
            <person name="Pippel M."/>
            <person name="Hughes G.M."/>
            <person name="Lavrichenko K."/>
            <person name="Devanna P."/>
            <person name="Winkler S."/>
            <person name="Jermiin L.S."/>
            <person name="Skirmuntt E.C."/>
            <person name="Katzourakis A."/>
            <person name="Burkitt-Gray L."/>
            <person name="Ray D.A."/>
            <person name="Sullivan K.A.M."/>
            <person name="Roscito J.G."/>
            <person name="Kirilenko B.M."/>
            <person name="Davalos L.M."/>
            <person name="Corthals A.P."/>
            <person name="Power M.L."/>
            <person name="Jones G."/>
            <person name="Ransome R.D."/>
            <person name="Dechmann D.K.N."/>
            <person name="Locatelli A.G."/>
            <person name="Puechmaille S.J."/>
            <person name="Fedrigo O."/>
            <person name="Jarvis E.D."/>
            <person name="Hiller M."/>
            <person name="Vernes S.C."/>
            <person name="Myers E.W."/>
            <person name="Teeling E.C."/>
        </authorList>
    </citation>
    <scope>NUCLEOTIDE SEQUENCE [LARGE SCALE GENOMIC DNA]</scope>
    <source>
        <strain evidence="2">MRouAeg1</strain>
        <tissue evidence="2">Muscle</tissue>
    </source>
</reference>
<comment type="caution">
    <text evidence="2">The sequence shown here is derived from an EMBL/GenBank/DDBJ whole genome shotgun (WGS) entry which is preliminary data.</text>
</comment>
<dbReference type="PANTHER" id="PTHR10424:SF72">
    <property type="entry name" value="BC035947 PROTEIN-RELATED"/>
    <property type="match status" value="1"/>
</dbReference>
<sequence>MVAPNGTYFACSFGITPSIVPLLLTQNHEYCVVVMLVPRISIRPPTNLLPFSDSPCTKREPVTAITLAVLLGLGATGAGTGIASIVSTRQQLFTLSLAIDKDIQALQEGLNNLKESLVSLSEVVLQNRRGLDLLFLKDGGLCAALKEECCFYKDRTGLVQDSIDKVKKSLEARQKQREKDESWYKNWFSTSPLFSTLLPSLLGPLVGLLLLLTFGPWAFRRITDLVKKQVDALLQKSLTVYYHRLNVEEPPEDPSTALHFSTLVEDIHKSWYSRLGWR</sequence>
<dbReference type="SUPFAM" id="SSF58069">
    <property type="entry name" value="Virus ectodomain"/>
    <property type="match status" value="1"/>
</dbReference>
<evidence type="ECO:0000313" key="2">
    <source>
        <dbReference type="EMBL" id="KAF6431713.1"/>
    </source>
</evidence>
<dbReference type="Proteomes" id="UP000593571">
    <property type="component" value="Unassembled WGS sequence"/>
</dbReference>
<dbReference type="Gene3D" id="1.10.287.210">
    <property type="match status" value="1"/>
</dbReference>
<keyword evidence="3" id="KW-1185">Reference proteome</keyword>
<evidence type="ECO:0000256" key="1">
    <source>
        <dbReference type="SAM" id="Phobius"/>
    </source>
</evidence>